<feature type="compositionally biased region" description="Basic residues" evidence="1">
    <location>
        <begin position="958"/>
        <end position="974"/>
    </location>
</feature>
<feature type="compositionally biased region" description="Gly residues" evidence="1">
    <location>
        <begin position="473"/>
        <end position="482"/>
    </location>
</feature>
<feature type="compositionally biased region" description="Basic residues" evidence="1">
    <location>
        <begin position="657"/>
        <end position="671"/>
    </location>
</feature>
<feature type="region of interest" description="Disordered" evidence="1">
    <location>
        <begin position="856"/>
        <end position="1077"/>
    </location>
</feature>
<organism evidence="2">
    <name type="scientific">uncultured Gemmatimonadota bacterium</name>
    <dbReference type="NCBI Taxonomy" id="203437"/>
    <lineage>
        <taxon>Bacteria</taxon>
        <taxon>Pseudomonadati</taxon>
        <taxon>Gemmatimonadota</taxon>
        <taxon>environmental samples</taxon>
    </lineage>
</organism>
<feature type="compositionally biased region" description="Basic residues" evidence="1">
    <location>
        <begin position="16"/>
        <end position="26"/>
    </location>
</feature>
<feature type="compositionally biased region" description="Gly residues" evidence="1">
    <location>
        <begin position="151"/>
        <end position="162"/>
    </location>
</feature>
<feature type="compositionally biased region" description="Basic and acidic residues" evidence="1">
    <location>
        <begin position="193"/>
        <end position="205"/>
    </location>
</feature>
<feature type="compositionally biased region" description="Basic and acidic residues" evidence="1">
    <location>
        <begin position="1009"/>
        <end position="1023"/>
    </location>
</feature>
<feature type="compositionally biased region" description="Basic residues" evidence="1">
    <location>
        <begin position="821"/>
        <end position="834"/>
    </location>
</feature>
<feature type="compositionally biased region" description="Basic and acidic residues" evidence="1">
    <location>
        <begin position="251"/>
        <end position="264"/>
    </location>
</feature>
<keyword evidence="2" id="KW-0436">Ligase</keyword>
<feature type="region of interest" description="Disordered" evidence="1">
    <location>
        <begin position="235"/>
        <end position="317"/>
    </location>
</feature>
<dbReference type="EC" id="6.3.5.5" evidence="2"/>
<dbReference type="GO" id="GO:0004088">
    <property type="term" value="F:carbamoyl-phosphate synthase (glutamine-hydrolyzing) activity"/>
    <property type="evidence" value="ECO:0007669"/>
    <property type="project" value="UniProtKB-EC"/>
</dbReference>
<feature type="compositionally biased region" description="Low complexity" evidence="1">
    <location>
        <begin position="139"/>
        <end position="150"/>
    </location>
</feature>
<feature type="compositionally biased region" description="Low complexity" evidence="1">
    <location>
        <begin position="463"/>
        <end position="472"/>
    </location>
</feature>
<feature type="compositionally biased region" description="Low complexity" evidence="1">
    <location>
        <begin position="672"/>
        <end position="693"/>
    </location>
</feature>
<feature type="compositionally biased region" description="Basic and acidic residues" evidence="1">
    <location>
        <begin position="76"/>
        <end position="96"/>
    </location>
</feature>
<feature type="compositionally biased region" description="Basic and acidic residues" evidence="1">
    <location>
        <begin position="485"/>
        <end position="497"/>
    </location>
</feature>
<feature type="non-terminal residue" evidence="2">
    <location>
        <position position="1"/>
    </location>
</feature>
<feature type="compositionally biased region" description="Basic residues" evidence="1">
    <location>
        <begin position="235"/>
        <end position="244"/>
    </location>
</feature>
<feature type="compositionally biased region" description="Basic and acidic residues" evidence="1">
    <location>
        <begin position="942"/>
        <end position="957"/>
    </location>
</feature>
<feature type="non-terminal residue" evidence="2">
    <location>
        <position position="1077"/>
    </location>
</feature>
<dbReference type="AlphaFoldDB" id="A0A6J4LLA0"/>
<feature type="compositionally biased region" description="Basic and acidic residues" evidence="1">
    <location>
        <begin position="770"/>
        <end position="788"/>
    </location>
</feature>
<feature type="compositionally biased region" description="Basic and acidic residues" evidence="1">
    <location>
        <begin position="374"/>
        <end position="386"/>
    </location>
</feature>
<feature type="region of interest" description="Disordered" evidence="1">
    <location>
        <begin position="350"/>
        <end position="572"/>
    </location>
</feature>
<feature type="compositionally biased region" description="Basic residues" evidence="1">
    <location>
        <begin position="163"/>
        <end position="176"/>
    </location>
</feature>
<evidence type="ECO:0000256" key="1">
    <source>
        <dbReference type="SAM" id="MobiDB-lite"/>
    </source>
</evidence>
<feature type="compositionally biased region" description="Basic residues" evidence="1">
    <location>
        <begin position="1024"/>
        <end position="1060"/>
    </location>
</feature>
<proteinExistence type="predicted"/>
<feature type="region of interest" description="Disordered" evidence="1">
    <location>
        <begin position="619"/>
        <end position="842"/>
    </location>
</feature>
<gene>
    <name evidence="2" type="ORF">AVDCRST_MAG68-2639</name>
</gene>
<evidence type="ECO:0000313" key="2">
    <source>
        <dbReference type="EMBL" id="CAA9335020.1"/>
    </source>
</evidence>
<sequence>AQAHRPPEHPDPRLRADHHRAGRRVRLQRDAGREGAAGGGVQGDPGQQQPGHDHDRPRPGRRHLHRAHHPRMGGAGDRKGEAGRHPPHHGRADGAERGAGAARPRDAGAPRRGADRRQRARHPHGGGPQRVRQGHAAHRAAAAARGVRAVAGGGAAAGGGHRLPGHHPPVVHHGRHGGRDRLQPRGVRGAGAPRDRPVAGERGADRPFRDRVEGVRAGGDARRGGQRGHHLLHRELRRHGRAHGRLGDGGPRADADRRGVPADARRRHRHHPRDRRGGGRVQRAVRGQSRGRRAARGGDEPARVALVGPGVQGDGIPHRAHRRQAGRGLHTGRAAQRHHPVHPRLLRAGAGLRGGQVPPLRVREVPRGRPHAGGADEGRGRVDGHRPHLQAGVAEGDPRAGGGAQRVGDGDAGRRPAGGRRRGDHPPRAAPPDPRAAVPDEARAGGRVRARGGGVAHGRRSVVRGAARAARGGRAGVRGAGRGHAARDAAHEADGVQRRAARPPARRDGGGRARAALGDGHPPRVQPRGHLRGRVPGHDSVPLLHLRGGERGGARGAPQGDDPGLGAQPHRAGGGVRLLLRAGRARPARRRVGDHHGQLQPGDGVHGLRRVRQAVLRAADAGGRAGDRAGGAAGRRDRAARRADAAEAGGAPGAPGRPHHRHSHGGHRPRGGPRALRGAGARAGDQAAPQRPGRVGGPGGGDRGAHRIPGAPAPQLRAGRAGDGDRVRRALAARLLRAGGAGEPRPPRADRPLPGGRLRGRRGRALGWRDGGDRGGDAAHRGGRDPLRRLGVRAAALHAQGPPRGGDARADAPLRAGAGRRGAHQRAVRRLQRRGVRDRGEPARVAHGALCVQGHRGAAGADRGAADGGGEAGRLRASGRDPGGRGGGEGGRLPLQQAPRGGPAAGPRDALHRGGDGVRRLVRDGIRQGPDLGGDGPSARGPGDHHRERPRQGDGHPHRAAALRHGLPHRRNGRHGAVPARPRHPVRARLQGERGPPQHGGPHHLGRRGAADQHAPRQAEPVRRLRHAPGRHPVRRPVHHHHVRRQRRRRRHRRAPHGRARGALDPGPDVVADAAPL</sequence>
<feature type="compositionally biased region" description="Basic and acidic residues" evidence="1">
    <location>
        <begin position="103"/>
        <end position="117"/>
    </location>
</feature>
<reference evidence="2" key="1">
    <citation type="submission" date="2020-02" db="EMBL/GenBank/DDBJ databases">
        <authorList>
            <person name="Meier V. D."/>
        </authorList>
    </citation>
    <scope>NUCLEOTIDE SEQUENCE</scope>
    <source>
        <strain evidence="2">AVDCRST_MAG68</strain>
    </source>
</reference>
<accession>A0A6J4LLA0</accession>
<feature type="compositionally biased region" description="Basic residues" evidence="1">
    <location>
        <begin position="265"/>
        <end position="274"/>
    </location>
</feature>
<feature type="compositionally biased region" description="Basic and acidic residues" evidence="1">
    <location>
        <begin position="634"/>
        <end position="645"/>
    </location>
</feature>
<feature type="compositionally biased region" description="Basic and acidic residues" evidence="1">
    <location>
        <begin position="909"/>
        <end position="926"/>
    </location>
</feature>
<dbReference type="EMBL" id="CADCTW010000131">
    <property type="protein sequence ID" value="CAA9335020.1"/>
    <property type="molecule type" value="Genomic_DNA"/>
</dbReference>
<feature type="compositionally biased region" description="Basic residues" evidence="1">
    <location>
        <begin position="59"/>
        <end position="71"/>
    </location>
</feature>
<protein>
    <submittedName>
        <fullName evidence="2">Carbamoyl-phosphate synthase large chain</fullName>
        <ecNumber evidence="2">6.3.5.5</ecNumber>
    </submittedName>
</protein>
<feature type="region of interest" description="Disordered" evidence="1">
    <location>
        <begin position="1"/>
        <end position="205"/>
    </location>
</feature>
<name>A0A6J4LLA0_9BACT</name>
<feature type="compositionally biased region" description="Basic and acidic residues" evidence="1">
    <location>
        <begin position="1"/>
        <end position="15"/>
    </location>
</feature>
<feature type="region of interest" description="Disordered" evidence="1">
    <location>
        <begin position="585"/>
        <end position="604"/>
    </location>
</feature>